<dbReference type="InterPro" id="IPR013083">
    <property type="entry name" value="Znf_RING/FYVE/PHD"/>
</dbReference>
<dbReference type="PROSITE" id="PS50089">
    <property type="entry name" value="ZF_RING_2"/>
    <property type="match status" value="1"/>
</dbReference>
<dbReference type="EMBL" id="GFDL01015634">
    <property type="protein sequence ID" value="JAV19411.1"/>
    <property type="molecule type" value="Transcribed_RNA"/>
</dbReference>
<dbReference type="SMART" id="SM00184">
    <property type="entry name" value="RING"/>
    <property type="match status" value="1"/>
</dbReference>
<dbReference type="Gene3D" id="3.30.40.10">
    <property type="entry name" value="Zinc/RING finger domain, C3HC4 (zinc finger)"/>
    <property type="match status" value="1"/>
</dbReference>
<evidence type="ECO:0000256" key="3">
    <source>
        <dbReference type="ARBA" id="ARBA00022833"/>
    </source>
</evidence>
<evidence type="ECO:0000313" key="6">
    <source>
        <dbReference type="EMBL" id="JAV19411.1"/>
    </source>
</evidence>
<dbReference type="SUPFAM" id="SSF57850">
    <property type="entry name" value="RING/U-box"/>
    <property type="match status" value="1"/>
</dbReference>
<accession>A0A1Q3EVS5</accession>
<evidence type="ECO:0000256" key="4">
    <source>
        <dbReference type="PROSITE-ProRule" id="PRU00175"/>
    </source>
</evidence>
<sequence>MERKRKIGSSSNTSLAAPSCRYNLRNRGPAPFAKMAEQECPICLSSVYEAPVVLNCEHTICGPCVKRLLVKYKTCPICNTVLIRQLFLNDTSYTRKLTTRNRSPVKPVATRSAVRAVKSEPPSVFVKDEVGAERMARKRRLQDQDKTPERSTQQQSVTMVLCITPLARPEVNRTLARVVN</sequence>
<dbReference type="Pfam" id="PF13923">
    <property type="entry name" value="zf-C3HC4_2"/>
    <property type="match status" value="1"/>
</dbReference>
<dbReference type="InterPro" id="IPR001841">
    <property type="entry name" value="Znf_RING"/>
</dbReference>
<dbReference type="PROSITE" id="PS00518">
    <property type="entry name" value="ZF_RING_1"/>
    <property type="match status" value="1"/>
</dbReference>
<name>A0A1Q3EVS5_CULTA</name>
<reference evidence="6" key="1">
    <citation type="submission" date="2017-01" db="EMBL/GenBank/DDBJ databases">
        <title>A deep insight into the sialotranscriptome of adult male and female Cluex tarsalis mosquitoes.</title>
        <authorList>
            <person name="Ribeiro J.M."/>
            <person name="Moreira F."/>
            <person name="Bernard K.A."/>
            <person name="Calvo E."/>
        </authorList>
    </citation>
    <scope>NUCLEOTIDE SEQUENCE</scope>
    <source>
        <strain evidence="6">Kern County</strain>
        <tissue evidence="6">Salivary glands</tissue>
    </source>
</reference>
<keyword evidence="2 4" id="KW-0863">Zinc-finger</keyword>
<evidence type="ECO:0000256" key="2">
    <source>
        <dbReference type="ARBA" id="ARBA00022771"/>
    </source>
</evidence>
<dbReference type="AlphaFoldDB" id="A0A1Q3EVS5"/>
<evidence type="ECO:0000256" key="1">
    <source>
        <dbReference type="ARBA" id="ARBA00022723"/>
    </source>
</evidence>
<feature type="domain" description="RING-type" evidence="5">
    <location>
        <begin position="40"/>
        <end position="79"/>
    </location>
</feature>
<dbReference type="GO" id="GO:0008270">
    <property type="term" value="F:zinc ion binding"/>
    <property type="evidence" value="ECO:0007669"/>
    <property type="project" value="UniProtKB-KW"/>
</dbReference>
<dbReference type="InterPro" id="IPR017907">
    <property type="entry name" value="Znf_RING_CS"/>
</dbReference>
<proteinExistence type="predicted"/>
<keyword evidence="1" id="KW-0479">Metal-binding</keyword>
<organism evidence="6">
    <name type="scientific">Culex tarsalis</name>
    <name type="common">Encephalitis mosquito</name>
    <dbReference type="NCBI Taxonomy" id="7177"/>
    <lineage>
        <taxon>Eukaryota</taxon>
        <taxon>Metazoa</taxon>
        <taxon>Ecdysozoa</taxon>
        <taxon>Arthropoda</taxon>
        <taxon>Hexapoda</taxon>
        <taxon>Insecta</taxon>
        <taxon>Pterygota</taxon>
        <taxon>Neoptera</taxon>
        <taxon>Endopterygota</taxon>
        <taxon>Diptera</taxon>
        <taxon>Nematocera</taxon>
        <taxon>Culicoidea</taxon>
        <taxon>Culicidae</taxon>
        <taxon>Culicinae</taxon>
        <taxon>Culicini</taxon>
        <taxon>Culex</taxon>
        <taxon>Culex</taxon>
    </lineage>
</organism>
<keyword evidence="3" id="KW-0862">Zinc</keyword>
<evidence type="ECO:0000259" key="5">
    <source>
        <dbReference type="PROSITE" id="PS50089"/>
    </source>
</evidence>
<protein>
    <submittedName>
        <fullName evidence="6">Putative ring finger</fullName>
    </submittedName>
</protein>